<sequence length="214" mass="22323">MTTRLTRWGHSCVRLERDGASLVIDPGSFSDLDAALSGAPAVLVTHEHVDHLDVPRVAEAVGQGLEVWGPQAALDAIVGAGAPQDRLHAVQDGDTVTVGPFDVAVLGEWHALIHPDVPRVANVAYLVDGVLHPGDALVDPAGHGVDVLLTPLAAPWLKIAEVVDWVRAVRPARIAVIHDAQLSEAGRGLSRTLLGRLGGAGDPVDLANGESLDV</sequence>
<dbReference type="EMBL" id="JAAXOY010000065">
    <property type="protein sequence ID" value="NKY38838.1"/>
    <property type="molecule type" value="Genomic_DNA"/>
</dbReference>
<name>A0ABX1K1H6_9CELL</name>
<dbReference type="InterPro" id="IPR001279">
    <property type="entry name" value="Metallo-B-lactamas"/>
</dbReference>
<feature type="domain" description="Metallo-beta-lactamase" evidence="1">
    <location>
        <begin position="9"/>
        <end position="173"/>
    </location>
</feature>
<evidence type="ECO:0000313" key="2">
    <source>
        <dbReference type="EMBL" id="NKY38838.1"/>
    </source>
</evidence>
<dbReference type="Gene3D" id="3.60.15.10">
    <property type="entry name" value="Ribonuclease Z/Hydroxyacylglutathione hydrolase-like"/>
    <property type="match status" value="1"/>
</dbReference>
<dbReference type="InterPro" id="IPR050114">
    <property type="entry name" value="UPF0173_UPF0282_UlaG_hydrolase"/>
</dbReference>
<dbReference type="PANTHER" id="PTHR43546:SF3">
    <property type="entry name" value="UPF0173 METAL-DEPENDENT HYDROLASE MJ1163"/>
    <property type="match status" value="1"/>
</dbReference>
<dbReference type="SMART" id="SM00849">
    <property type="entry name" value="Lactamase_B"/>
    <property type="match status" value="1"/>
</dbReference>
<evidence type="ECO:0000259" key="1">
    <source>
        <dbReference type="SMART" id="SM00849"/>
    </source>
</evidence>
<protein>
    <submittedName>
        <fullName evidence="2">MBL fold metallo-hydrolase</fullName>
    </submittedName>
</protein>
<organism evidence="2 3">
    <name type="scientific">Cellulomonas septica</name>
    <dbReference type="NCBI Taxonomy" id="285080"/>
    <lineage>
        <taxon>Bacteria</taxon>
        <taxon>Bacillati</taxon>
        <taxon>Actinomycetota</taxon>
        <taxon>Actinomycetes</taxon>
        <taxon>Micrococcales</taxon>
        <taxon>Cellulomonadaceae</taxon>
        <taxon>Cellulomonas</taxon>
    </lineage>
</organism>
<dbReference type="RefSeq" id="WP_168678018.1">
    <property type="nucleotide sequence ID" value="NZ_JAAXOY010000065.1"/>
</dbReference>
<comment type="caution">
    <text evidence="2">The sequence shown here is derived from an EMBL/GenBank/DDBJ whole genome shotgun (WGS) entry which is preliminary data.</text>
</comment>
<dbReference type="SUPFAM" id="SSF56281">
    <property type="entry name" value="Metallo-hydrolase/oxidoreductase"/>
    <property type="match status" value="1"/>
</dbReference>
<keyword evidence="3" id="KW-1185">Reference proteome</keyword>
<proteinExistence type="predicted"/>
<accession>A0ABX1K1H6</accession>
<reference evidence="2 3" key="1">
    <citation type="submission" date="2020-04" db="EMBL/GenBank/DDBJ databases">
        <title>MicrobeNet Type strains.</title>
        <authorList>
            <person name="Nicholson A.C."/>
        </authorList>
    </citation>
    <scope>NUCLEOTIDE SEQUENCE [LARGE SCALE GENOMIC DNA]</scope>
    <source>
        <strain evidence="2 3">ATCC BAA-787</strain>
    </source>
</reference>
<evidence type="ECO:0000313" key="3">
    <source>
        <dbReference type="Proteomes" id="UP000777774"/>
    </source>
</evidence>
<dbReference type="InterPro" id="IPR036866">
    <property type="entry name" value="RibonucZ/Hydroxyglut_hydro"/>
</dbReference>
<dbReference type="PANTHER" id="PTHR43546">
    <property type="entry name" value="UPF0173 METAL-DEPENDENT HYDROLASE MJ1163-RELATED"/>
    <property type="match status" value="1"/>
</dbReference>
<dbReference type="Proteomes" id="UP000777774">
    <property type="component" value="Unassembled WGS sequence"/>
</dbReference>
<gene>
    <name evidence="2" type="ORF">HGA02_04635</name>
</gene>
<dbReference type="Pfam" id="PF13483">
    <property type="entry name" value="Lactamase_B_3"/>
    <property type="match status" value="1"/>
</dbReference>